<proteinExistence type="predicted"/>
<dbReference type="EMBL" id="CP010086">
    <property type="protein sequence ID" value="AJH01881.1"/>
    <property type="molecule type" value="Genomic_DNA"/>
</dbReference>
<dbReference type="PANTHER" id="PTHR47799:SF1">
    <property type="entry name" value="OMEGA-AMIDASE YAFV"/>
    <property type="match status" value="1"/>
</dbReference>
<evidence type="ECO:0000313" key="2">
    <source>
        <dbReference type="EMBL" id="AJH01881.1"/>
    </source>
</evidence>
<dbReference type="KEGG" id="cbei:LF65_05360"/>
<evidence type="ECO:0000259" key="1">
    <source>
        <dbReference type="PROSITE" id="PS50263"/>
    </source>
</evidence>
<gene>
    <name evidence="2" type="ORF">LF65_05360</name>
</gene>
<dbReference type="CDD" id="cd07583">
    <property type="entry name" value="nitrilase_5"/>
    <property type="match status" value="1"/>
</dbReference>
<feature type="domain" description="CN hydrolase" evidence="1">
    <location>
        <begin position="1"/>
        <end position="233"/>
    </location>
</feature>
<dbReference type="InterPro" id="IPR052737">
    <property type="entry name" value="Omega-amidase_YafV"/>
</dbReference>
<dbReference type="Gene3D" id="3.60.110.10">
    <property type="entry name" value="Carbon-nitrogen hydrolase"/>
    <property type="match status" value="1"/>
</dbReference>
<dbReference type="AlphaFoldDB" id="A0A0B5QLX3"/>
<sequence>MIIGIAQIDIVWENINKNMKKVEEFIERASKNKVDLILFPEMALTGFTMNINKLVLSEDEIIKWIGKNAKDNNINIGIGIAVKSDKMGSNKYIIMSREGKYLTKYTKIHPFSYSGEDDKYNKGDKILTCEIDGFKIAPFICYDLRFPEIFQIASKEAQIITIAANWPKEREKHWITLLKARAIENQCYIIGINRMGIGNDLHYNGKSIFVSPDGDILNEISEKETLIIKELKIDMIRAVKEQFDIKKDRREDLYEAISNCNSILH</sequence>
<dbReference type="OrthoDB" id="9811121at2"/>
<dbReference type="InterPro" id="IPR003010">
    <property type="entry name" value="C-N_Hydrolase"/>
</dbReference>
<dbReference type="GO" id="GO:0106008">
    <property type="term" value="F:2-oxoglutaramate amidase activity"/>
    <property type="evidence" value="ECO:0007669"/>
    <property type="project" value="TreeGrafter"/>
</dbReference>
<dbReference type="STRING" id="1520.LF65_05360"/>
<evidence type="ECO:0000313" key="3">
    <source>
        <dbReference type="Proteomes" id="UP000031866"/>
    </source>
</evidence>
<dbReference type="GO" id="GO:0050152">
    <property type="term" value="F:omega-amidase activity"/>
    <property type="evidence" value="ECO:0007669"/>
    <property type="project" value="TreeGrafter"/>
</dbReference>
<keyword evidence="2" id="KW-0378">Hydrolase</keyword>
<dbReference type="Proteomes" id="UP000031866">
    <property type="component" value="Chromosome"/>
</dbReference>
<dbReference type="PANTHER" id="PTHR47799">
    <property type="entry name" value="OMEGA-AMIDASE YAFV"/>
    <property type="match status" value="1"/>
</dbReference>
<protein>
    <submittedName>
        <fullName evidence="2">Amidohydrolase</fullName>
    </submittedName>
</protein>
<reference evidence="3" key="1">
    <citation type="submission" date="2014-12" db="EMBL/GenBank/DDBJ databases">
        <title>Genome sequence of Clostridium beijerinckii strain 59B.</title>
        <authorList>
            <person name="Little G.T."/>
            <person name="Minton N.P."/>
        </authorList>
    </citation>
    <scope>NUCLEOTIDE SEQUENCE [LARGE SCALE GENOMIC DNA]</scope>
    <source>
        <strain evidence="3">59B</strain>
    </source>
</reference>
<name>A0A0B5QLX3_CLOBE</name>
<dbReference type="InterPro" id="IPR036526">
    <property type="entry name" value="C-N_Hydrolase_sf"/>
</dbReference>
<dbReference type="SUPFAM" id="SSF56317">
    <property type="entry name" value="Carbon-nitrogen hydrolase"/>
    <property type="match status" value="1"/>
</dbReference>
<organism evidence="2 3">
    <name type="scientific">Clostridium beijerinckii</name>
    <name type="common">Clostridium MP</name>
    <dbReference type="NCBI Taxonomy" id="1520"/>
    <lineage>
        <taxon>Bacteria</taxon>
        <taxon>Bacillati</taxon>
        <taxon>Bacillota</taxon>
        <taxon>Clostridia</taxon>
        <taxon>Eubacteriales</taxon>
        <taxon>Clostridiaceae</taxon>
        <taxon>Clostridium</taxon>
    </lineage>
</organism>
<dbReference type="RefSeq" id="WP_041900335.1">
    <property type="nucleotide sequence ID" value="NZ_CP010086.2"/>
</dbReference>
<dbReference type="Pfam" id="PF00795">
    <property type="entry name" value="CN_hydrolase"/>
    <property type="match status" value="1"/>
</dbReference>
<dbReference type="PROSITE" id="PS50263">
    <property type="entry name" value="CN_HYDROLASE"/>
    <property type="match status" value="1"/>
</dbReference>
<accession>A0A0B5QLX3</accession>